<dbReference type="AlphaFoldDB" id="A0A0F9L274"/>
<sequence length="38" mass="3997">MAAAGAWSLWGWEIAAIMIGGAIFGFGLFTVIARARRG</sequence>
<name>A0A0F9L274_9ZZZZ</name>
<keyword evidence="1" id="KW-0472">Membrane</keyword>
<evidence type="ECO:0000313" key="2">
    <source>
        <dbReference type="EMBL" id="KKM21805.1"/>
    </source>
</evidence>
<accession>A0A0F9L274</accession>
<feature type="transmembrane region" description="Helical" evidence="1">
    <location>
        <begin position="12"/>
        <end position="33"/>
    </location>
</feature>
<proteinExistence type="predicted"/>
<keyword evidence="1" id="KW-1133">Transmembrane helix</keyword>
<protein>
    <submittedName>
        <fullName evidence="2">Uncharacterized protein</fullName>
    </submittedName>
</protein>
<reference evidence="2" key="1">
    <citation type="journal article" date="2015" name="Nature">
        <title>Complex archaea that bridge the gap between prokaryotes and eukaryotes.</title>
        <authorList>
            <person name="Spang A."/>
            <person name="Saw J.H."/>
            <person name="Jorgensen S.L."/>
            <person name="Zaremba-Niedzwiedzka K."/>
            <person name="Martijn J."/>
            <person name="Lind A.E."/>
            <person name="van Eijk R."/>
            <person name="Schleper C."/>
            <person name="Guy L."/>
            <person name="Ettema T.J."/>
        </authorList>
    </citation>
    <scope>NUCLEOTIDE SEQUENCE</scope>
</reference>
<dbReference type="EMBL" id="LAZR01013474">
    <property type="protein sequence ID" value="KKM21805.1"/>
    <property type="molecule type" value="Genomic_DNA"/>
</dbReference>
<evidence type="ECO:0000256" key="1">
    <source>
        <dbReference type="SAM" id="Phobius"/>
    </source>
</evidence>
<keyword evidence="1" id="KW-0812">Transmembrane</keyword>
<gene>
    <name evidence="2" type="ORF">LCGC14_1631720</name>
</gene>
<comment type="caution">
    <text evidence="2">The sequence shown here is derived from an EMBL/GenBank/DDBJ whole genome shotgun (WGS) entry which is preliminary data.</text>
</comment>
<organism evidence="2">
    <name type="scientific">marine sediment metagenome</name>
    <dbReference type="NCBI Taxonomy" id="412755"/>
    <lineage>
        <taxon>unclassified sequences</taxon>
        <taxon>metagenomes</taxon>
        <taxon>ecological metagenomes</taxon>
    </lineage>
</organism>